<dbReference type="OrthoDB" id="6001058at2"/>
<dbReference type="STRING" id="1843580.A7D17_16105"/>
<dbReference type="EMBL" id="JAYFSO010000005">
    <property type="protein sequence ID" value="MEA5123313.1"/>
    <property type="molecule type" value="Genomic_DNA"/>
</dbReference>
<evidence type="ECO:0008006" key="5">
    <source>
        <dbReference type="Google" id="ProtNLM"/>
    </source>
</evidence>
<comment type="caution">
    <text evidence="2">The sequence shown here is derived from an EMBL/GenBank/DDBJ whole genome shotgun (WGS) entry which is preliminary data.</text>
</comment>
<proteinExistence type="predicted"/>
<dbReference type="Proteomes" id="UP000077659">
    <property type="component" value="Unassembled WGS sequence"/>
</dbReference>
<evidence type="ECO:0000313" key="3">
    <source>
        <dbReference type="Proteomes" id="UP000077659"/>
    </source>
</evidence>
<evidence type="ECO:0000313" key="2">
    <source>
        <dbReference type="EMBL" id="OAG67710.1"/>
    </source>
</evidence>
<protein>
    <recommendedName>
        <fullName evidence="5">Phage tail assembly protein</fullName>
    </recommendedName>
</protein>
<organism evidence="2 3">
    <name type="scientific">Xanthomonas floridensis</name>
    <dbReference type="NCBI Taxonomy" id="1843580"/>
    <lineage>
        <taxon>Bacteria</taxon>
        <taxon>Pseudomonadati</taxon>
        <taxon>Pseudomonadota</taxon>
        <taxon>Gammaproteobacteria</taxon>
        <taxon>Lysobacterales</taxon>
        <taxon>Lysobacteraceae</taxon>
        <taxon>Xanthomonas</taxon>
    </lineage>
</organism>
<evidence type="ECO:0000313" key="1">
    <source>
        <dbReference type="EMBL" id="MEA5123313.1"/>
    </source>
</evidence>
<keyword evidence="4" id="KW-1185">Reference proteome</keyword>
<gene>
    <name evidence="2" type="ORF">A7D17_16105</name>
    <name evidence="1" type="ORF">VB146_05395</name>
</gene>
<dbReference type="EMBL" id="LXNG01000014">
    <property type="protein sequence ID" value="OAG67710.1"/>
    <property type="molecule type" value="Genomic_DNA"/>
</dbReference>
<reference evidence="1 4" key="2">
    <citation type="submission" date="2023-12" db="EMBL/GenBank/DDBJ databases">
        <title>Genome sequencing of Xanthomonas floridensis.</title>
        <authorList>
            <person name="Greer S."/>
            <person name="Harrison J."/>
            <person name="Grant M."/>
            <person name="Vicente J."/>
            <person name="Studholme D."/>
        </authorList>
    </citation>
    <scope>NUCLEOTIDE SEQUENCE [LARGE SCALE GENOMIC DNA]</scope>
    <source>
        <strain evidence="1 4">WHRI 8848</strain>
    </source>
</reference>
<sequence length="130" mass="14304">MTELTTIVAAERAIDIKHPATEAAVGLRITLLPDSHPKVRAASRKALNERLMGKGKLTAEKMEQGRMDMLVASVGAWEWKGDLTFHGAKPPLTDDALQKVLKELPWIGEQIDAELGNRAEFFRSADGEDL</sequence>
<evidence type="ECO:0000313" key="4">
    <source>
        <dbReference type="Proteomes" id="UP001303614"/>
    </source>
</evidence>
<dbReference type="RefSeq" id="WP_064508860.1">
    <property type="nucleotide sequence ID" value="NZ_JAYFSN010000017.1"/>
</dbReference>
<dbReference type="AlphaFoldDB" id="A0A1A9MDP7"/>
<name>A0A1A9MDP7_9XANT</name>
<reference evidence="2 3" key="1">
    <citation type="submission" date="2016-05" db="EMBL/GenBank/DDBJ databases">
        <title>Pathogenic, phenotypic and molecular characterisation of Xanthomonas nasturtii sp. nov. and Xanthomonas floridensis sp. nov., new species of Xanthomonas associated with watercress production in Florida.</title>
        <authorList>
            <person name="Vicente J.G."/>
            <person name="Rothwell S."/>
            <person name="Holub E.B."/>
            <person name="Studholme D.J."/>
        </authorList>
    </citation>
    <scope>NUCLEOTIDE SEQUENCE [LARGE SCALE GENOMIC DNA]</scope>
    <source>
        <strain evidence="2 3">WHRI 8848</strain>
    </source>
</reference>
<accession>A0A1A9MDP7</accession>
<dbReference type="Proteomes" id="UP001303614">
    <property type="component" value="Unassembled WGS sequence"/>
</dbReference>